<dbReference type="AlphaFoldDB" id="A0AAD9GBR7"/>
<evidence type="ECO:0000313" key="1">
    <source>
        <dbReference type="EMBL" id="KAK1935430.1"/>
    </source>
</evidence>
<dbReference type="Proteomes" id="UP001259832">
    <property type="component" value="Unassembled WGS sequence"/>
</dbReference>
<gene>
    <name evidence="1" type="ORF">P3T76_010655</name>
</gene>
<comment type="caution">
    <text evidence="1">The sequence shown here is derived from an EMBL/GenBank/DDBJ whole genome shotgun (WGS) entry which is preliminary data.</text>
</comment>
<evidence type="ECO:0000313" key="2">
    <source>
        <dbReference type="Proteomes" id="UP001259832"/>
    </source>
</evidence>
<name>A0AAD9GBR7_9STRA</name>
<accession>A0AAD9GBR7</accession>
<organism evidence="1 2">
    <name type="scientific">Phytophthora citrophthora</name>
    <dbReference type="NCBI Taxonomy" id="4793"/>
    <lineage>
        <taxon>Eukaryota</taxon>
        <taxon>Sar</taxon>
        <taxon>Stramenopiles</taxon>
        <taxon>Oomycota</taxon>
        <taxon>Peronosporomycetes</taxon>
        <taxon>Peronosporales</taxon>
        <taxon>Peronosporaceae</taxon>
        <taxon>Phytophthora</taxon>
    </lineage>
</organism>
<dbReference type="EMBL" id="JASMQC010000023">
    <property type="protein sequence ID" value="KAK1935430.1"/>
    <property type="molecule type" value="Genomic_DNA"/>
</dbReference>
<proteinExistence type="predicted"/>
<reference evidence="1" key="1">
    <citation type="submission" date="2023-08" db="EMBL/GenBank/DDBJ databases">
        <title>Reference Genome Resource for the Citrus Pathogen Phytophthora citrophthora.</title>
        <authorList>
            <person name="Moller H."/>
            <person name="Coetzee B."/>
            <person name="Rose L.J."/>
            <person name="Van Niekerk J.M."/>
        </authorList>
    </citation>
    <scope>NUCLEOTIDE SEQUENCE</scope>
    <source>
        <strain evidence="1">STE-U-9442</strain>
    </source>
</reference>
<sequence length="93" mass="10913">MYQNWDSCERIEFRHTQVKLGDLFDYYTTNGEFSFPPWVQFKYVVRIICRTIRNLSITRALDEPTSGLEVQAFIEVKGIDRLEGVEKTTDSIS</sequence>
<protein>
    <submittedName>
        <fullName evidence="1">Uncharacterized protein</fullName>
    </submittedName>
</protein>
<keyword evidence="2" id="KW-1185">Reference proteome</keyword>